<dbReference type="Pfam" id="PF17681">
    <property type="entry name" value="GCP_N_terminal"/>
    <property type="match status" value="1"/>
</dbReference>
<comment type="caution">
    <text evidence="11">The sequence shown here is derived from an EMBL/GenBank/DDBJ whole genome shotgun (WGS) entry which is preliminary data.</text>
</comment>
<dbReference type="Pfam" id="PF04130">
    <property type="entry name" value="GCP_C_terminal"/>
    <property type="match status" value="1"/>
</dbReference>
<keyword evidence="4 8" id="KW-0493">Microtubule</keyword>
<dbReference type="Proteomes" id="UP001208570">
    <property type="component" value="Unassembled WGS sequence"/>
</dbReference>
<dbReference type="GO" id="GO:0005874">
    <property type="term" value="C:microtubule"/>
    <property type="evidence" value="ECO:0007669"/>
    <property type="project" value="UniProtKB-KW"/>
</dbReference>
<evidence type="ECO:0000256" key="4">
    <source>
        <dbReference type="ARBA" id="ARBA00022701"/>
    </source>
</evidence>
<evidence type="ECO:0000313" key="11">
    <source>
        <dbReference type="EMBL" id="KAK2144922.1"/>
    </source>
</evidence>
<reference evidence="11" key="1">
    <citation type="journal article" date="2023" name="Mol. Biol. Evol.">
        <title>Third-Generation Sequencing Reveals the Adaptive Role of the Epigenome in Three Deep-Sea Polychaetes.</title>
        <authorList>
            <person name="Perez M."/>
            <person name="Aroh O."/>
            <person name="Sun Y."/>
            <person name="Lan Y."/>
            <person name="Juniper S.K."/>
            <person name="Young C.R."/>
            <person name="Angers B."/>
            <person name="Qian P.Y."/>
        </authorList>
    </citation>
    <scope>NUCLEOTIDE SEQUENCE</scope>
    <source>
        <strain evidence="11">P08H-3</strain>
    </source>
</reference>
<comment type="similarity">
    <text evidence="2 8">Belongs to the TUBGCP family.</text>
</comment>
<dbReference type="GO" id="GO:0000930">
    <property type="term" value="C:gamma-tubulin complex"/>
    <property type="evidence" value="ECO:0007669"/>
    <property type="project" value="TreeGrafter"/>
</dbReference>
<comment type="function">
    <text evidence="6">Component of the gamma-tubulin ring complex (gTuRC) which mediates microtubule nucleation. The gTuRC regulates the minus-end nucleation of alpha-beta tubulin heterodimers that grow into microtubule protafilaments, a critical step in centrosome duplication and spindle formation. Plays a role in neuronal migration.</text>
</comment>
<organism evidence="11 12">
    <name type="scientific">Paralvinella palmiformis</name>
    <dbReference type="NCBI Taxonomy" id="53620"/>
    <lineage>
        <taxon>Eukaryota</taxon>
        <taxon>Metazoa</taxon>
        <taxon>Spiralia</taxon>
        <taxon>Lophotrochozoa</taxon>
        <taxon>Annelida</taxon>
        <taxon>Polychaeta</taxon>
        <taxon>Sedentaria</taxon>
        <taxon>Canalipalpata</taxon>
        <taxon>Terebellida</taxon>
        <taxon>Terebelliformia</taxon>
        <taxon>Alvinellidae</taxon>
        <taxon>Paralvinella</taxon>
    </lineage>
</organism>
<dbReference type="AlphaFoldDB" id="A0AAD9MT77"/>
<evidence type="ECO:0000256" key="7">
    <source>
        <dbReference type="ARBA" id="ARBA00093572"/>
    </source>
</evidence>
<dbReference type="GO" id="GO:0031122">
    <property type="term" value="P:cytoplasmic microtubule organization"/>
    <property type="evidence" value="ECO:0007669"/>
    <property type="project" value="TreeGrafter"/>
</dbReference>
<protein>
    <recommendedName>
        <fullName evidence="8">Gamma-tubulin complex component</fullName>
    </recommendedName>
</protein>
<evidence type="ECO:0000259" key="10">
    <source>
        <dbReference type="Pfam" id="PF17681"/>
    </source>
</evidence>
<dbReference type="InterPro" id="IPR041470">
    <property type="entry name" value="GCP_N"/>
</dbReference>
<dbReference type="FunFam" id="1.20.120.1900:FF:000002">
    <property type="entry name" value="Gamma-tubulin complex component"/>
    <property type="match status" value="1"/>
</dbReference>
<feature type="domain" description="Gamma tubulin complex component C-terminal" evidence="9">
    <location>
        <begin position="445"/>
        <end position="802"/>
    </location>
</feature>
<dbReference type="InterPro" id="IPR040457">
    <property type="entry name" value="GCP_C"/>
</dbReference>
<dbReference type="GO" id="GO:0051321">
    <property type="term" value="P:meiotic cell cycle"/>
    <property type="evidence" value="ECO:0007669"/>
    <property type="project" value="TreeGrafter"/>
</dbReference>
<comment type="subcellular location">
    <subcellularLocation>
        <location evidence="1">Cytoplasm</location>
        <location evidence="1">Cytoskeleton</location>
        <location evidence="1">Microtubule organizing center</location>
        <location evidence="1">Centrosome</location>
    </subcellularLocation>
</comment>
<evidence type="ECO:0000256" key="6">
    <source>
        <dbReference type="ARBA" id="ARBA00093403"/>
    </source>
</evidence>
<comment type="subunit">
    <text evidence="7">Component of the gamma-tubulin ring complex (gTuRC) consisting of TUBGCP2, TUBGCP3, TUBGCP4, TUBGCP5 and TUBGCP6 and gamma-tubulin TUBG1 or TUBG2. TUBGCP2, TUBGCP3, TUBGCP4, TUBGCP5 and TUBGCP6 assemble in a 5:5:2:1:1 stoichiometry; each is associated with a gamma-tubulin, thereby arranging 14 gamma-tubulins in a helical manner. Gamma-tubulin at the first position is blocked by TUBGCP3 at the last position, allowing 13 protafilaments to grow into a microtubule. The gTuRC (via TUBGCP3 and TUBGCP6) interacts with ACTB and MZT1; the interactions form a luminal bridge that stabilizes the initial structure during complex assembly. The gTuRC (via TUBGCP2) interacts with MZT2A/MZT2B and CDK5RAP2 (via CM1 motif); the interactions play a role in gTuRC activation. Interacts with ATF5; the ATF5:PCNT:polyglutamylated tubulin (PGT) tripartite unites the mother centriole and the pericentriolar material (PCM) in the centrosome.</text>
</comment>
<dbReference type="Gene3D" id="1.20.120.1900">
    <property type="entry name" value="Gamma-tubulin complex, C-terminal domain"/>
    <property type="match status" value="1"/>
</dbReference>
<evidence type="ECO:0000256" key="1">
    <source>
        <dbReference type="ARBA" id="ARBA00004300"/>
    </source>
</evidence>
<name>A0AAD9MT77_9ANNE</name>
<evidence type="ECO:0000256" key="2">
    <source>
        <dbReference type="ARBA" id="ARBA00010337"/>
    </source>
</evidence>
<evidence type="ECO:0000256" key="3">
    <source>
        <dbReference type="ARBA" id="ARBA00022490"/>
    </source>
</evidence>
<proteinExistence type="inferred from homology"/>
<evidence type="ECO:0000313" key="12">
    <source>
        <dbReference type="Proteomes" id="UP001208570"/>
    </source>
</evidence>
<keyword evidence="5 8" id="KW-0206">Cytoskeleton</keyword>
<keyword evidence="3 8" id="KW-0963">Cytoplasm</keyword>
<dbReference type="InterPro" id="IPR007259">
    <property type="entry name" value="GCP"/>
</dbReference>
<dbReference type="GO" id="GO:0000922">
    <property type="term" value="C:spindle pole"/>
    <property type="evidence" value="ECO:0007669"/>
    <property type="project" value="InterPro"/>
</dbReference>
<evidence type="ECO:0000256" key="8">
    <source>
        <dbReference type="RuleBase" id="RU363050"/>
    </source>
</evidence>
<accession>A0AAD9MT77</accession>
<dbReference type="GO" id="GO:0051011">
    <property type="term" value="F:microtubule minus-end binding"/>
    <property type="evidence" value="ECO:0007669"/>
    <property type="project" value="TreeGrafter"/>
</dbReference>
<dbReference type="GO" id="GO:0005813">
    <property type="term" value="C:centrosome"/>
    <property type="evidence" value="ECO:0007669"/>
    <property type="project" value="UniProtKB-SubCell"/>
</dbReference>
<sequence>MKTMIQTLRDFKLIFQLIRSSKDAPGAEVYTDMLQKNMTPYITTQVSAHNAKRKIAESSPTPGEFLQKYEELKSKNVRDLDPLVHLLSKICEDAQVKNYLKTNAEERAAASGVTLTAPSAVLSLLPTPGTQMSHDELAKIKAQLMKVTSNTGAITPAGSLRKVINERLSAKNMNLPAQPDWIFSRPYLTMDFVHDAEPPDPDVVPVGSMPISAQEMVILEDLLYCMEGIEGRYIQALPLTDRYAQRDFRVDQTLDPSLREAVKRVLPLCSNYSTVIRFIEEKQAFEYGLVNHALSASMRNLIQGQLSLQKLWFYVQPTMSTMEILASVASAVNRACVPYFEILEKWMFKGIIVDPYCEYIRSYWEQHYTICRERVPIFLERVADKILNAGKYLNVVRQCGRDVHCPLAEEIVYTLTERKYFEHIENAYNYASKLLLDLLMEEKELLARLKSIKHYFLLDQGDFIVQFLDMAEEEMKKPMEEIIPTRLETLLELALRTSTANVDPYKDDLRVDLLSYDLVTQLFKILTIETKLEKEYRVDPADLHLSGLEAFSFDYMVKWPVSLVINRRALTRYQMLFRHLFYCKHVERQLCNVWISNKSAKMFTLYSTRWYASAFALRQRMLNFVQNFEYYMMFEVIEPSWHVFQTNMETVSNIDDVVAYHSDFLNNCLTDCMLTNPQLLKIVHKLMLICVTFSNFIQRLNETTNVDLEVKKLTRVASLGVAQTSKDHKDESMKKKATSKVVLEHVDQMASSENFERTINNFDSNFSHHLVDLLTKIMDFRGDHSEHKLMNIMYRLDFNNFYTAKLESASAENSGDAGLRDVSKHSSKLLSVAHMSVLGHVCTKTDWFADVEPTLNRLIGLFADVEPTLDRLIRLPTLDRFVDVGLLEKICRTNG</sequence>
<dbReference type="PANTHER" id="PTHR19302">
    <property type="entry name" value="GAMMA TUBULIN COMPLEX PROTEIN"/>
    <property type="match status" value="1"/>
</dbReference>
<dbReference type="InterPro" id="IPR042241">
    <property type="entry name" value="GCP_C_sf"/>
</dbReference>
<evidence type="ECO:0000259" key="9">
    <source>
        <dbReference type="Pfam" id="PF04130"/>
    </source>
</evidence>
<dbReference type="EMBL" id="JAODUP010000719">
    <property type="protein sequence ID" value="KAK2144922.1"/>
    <property type="molecule type" value="Genomic_DNA"/>
</dbReference>
<evidence type="ECO:0000256" key="5">
    <source>
        <dbReference type="ARBA" id="ARBA00023212"/>
    </source>
</evidence>
<dbReference type="GO" id="GO:0007020">
    <property type="term" value="P:microtubule nucleation"/>
    <property type="evidence" value="ECO:0007669"/>
    <property type="project" value="InterPro"/>
</dbReference>
<dbReference type="PANTHER" id="PTHR19302:SF13">
    <property type="entry name" value="GAMMA-TUBULIN COMPLEX COMPONENT 2"/>
    <property type="match status" value="1"/>
</dbReference>
<dbReference type="GO" id="GO:0043015">
    <property type="term" value="F:gamma-tubulin binding"/>
    <property type="evidence" value="ECO:0007669"/>
    <property type="project" value="InterPro"/>
</dbReference>
<dbReference type="GO" id="GO:0000278">
    <property type="term" value="P:mitotic cell cycle"/>
    <property type="evidence" value="ECO:0007669"/>
    <property type="project" value="TreeGrafter"/>
</dbReference>
<gene>
    <name evidence="11" type="ORF">LSH36_719g00006</name>
</gene>
<feature type="domain" description="Gamma tubulin complex component protein N-terminal" evidence="10">
    <location>
        <begin position="332"/>
        <end position="442"/>
    </location>
</feature>
<keyword evidence="12" id="KW-1185">Reference proteome</keyword>
<dbReference type="GO" id="GO:0051225">
    <property type="term" value="P:spindle assembly"/>
    <property type="evidence" value="ECO:0007669"/>
    <property type="project" value="TreeGrafter"/>
</dbReference>